<dbReference type="PROSITE" id="PS50835">
    <property type="entry name" value="IG_LIKE"/>
    <property type="match status" value="2"/>
</dbReference>
<dbReference type="SMART" id="SM00409">
    <property type="entry name" value="IG"/>
    <property type="match status" value="2"/>
</dbReference>
<dbReference type="Pfam" id="PF07686">
    <property type="entry name" value="V-set"/>
    <property type="match status" value="1"/>
</dbReference>
<dbReference type="InterPro" id="IPR003598">
    <property type="entry name" value="Ig_sub2"/>
</dbReference>
<dbReference type="SUPFAM" id="SSF48726">
    <property type="entry name" value="Immunoglobulin"/>
    <property type="match status" value="2"/>
</dbReference>
<dbReference type="InterPro" id="IPR036179">
    <property type="entry name" value="Ig-like_dom_sf"/>
</dbReference>
<name>A0ABM1T9T2_LIMPO</name>
<evidence type="ECO:0000259" key="1">
    <source>
        <dbReference type="PROSITE" id="PS50835"/>
    </source>
</evidence>
<dbReference type="RefSeq" id="XP_022252638.1">
    <property type="nucleotide sequence ID" value="XM_022396930.1"/>
</dbReference>
<dbReference type="InterPro" id="IPR013783">
    <property type="entry name" value="Ig-like_fold"/>
</dbReference>
<keyword evidence="2" id="KW-1185">Reference proteome</keyword>
<dbReference type="Gene3D" id="2.60.40.10">
    <property type="entry name" value="Immunoglobulins"/>
    <property type="match status" value="2"/>
</dbReference>
<organism evidence="2 3">
    <name type="scientific">Limulus polyphemus</name>
    <name type="common">Atlantic horseshoe crab</name>
    <dbReference type="NCBI Taxonomy" id="6850"/>
    <lineage>
        <taxon>Eukaryota</taxon>
        <taxon>Metazoa</taxon>
        <taxon>Ecdysozoa</taxon>
        <taxon>Arthropoda</taxon>
        <taxon>Chelicerata</taxon>
        <taxon>Merostomata</taxon>
        <taxon>Xiphosura</taxon>
        <taxon>Limulidae</taxon>
        <taxon>Limulus</taxon>
    </lineage>
</organism>
<dbReference type="GeneID" id="106467942"/>
<sequence>MSQNSPSRFTASGSSLADENALSFFTYRRRTWLQRMFACVITVFVANALLPSVSTQQPNLWSEKELWQHEEPLRKIFNSLKSRSQNQPSFSDITITNVTTQVGQTVFLHCFFEAFGDKTVSWVRLLDYHVLTVGKYTYTTDDRFKAFHTEYSNEWTLKIELVQERDSGFYECQMTSSPPARQILYLRVVVPQAKIHDGSDLFLDPGSPINLTCVISDSPELPVFIFWYHNNRMINYDLPRGRISVLKVSQDTAVSNLYIEDAQPEDSGNYTCGPSNTDSASVLVHVVKGAKQASVQNDGRPLHTSAVGTKGSTALLFPMFLCFQQLYQNRWR</sequence>
<dbReference type="PANTHER" id="PTHR23279">
    <property type="entry name" value="DEFECTIVE PROBOSCIS EXTENSION RESPONSE DPR -RELATED"/>
    <property type="match status" value="1"/>
</dbReference>
<dbReference type="InterPro" id="IPR037448">
    <property type="entry name" value="Zig-8"/>
</dbReference>
<dbReference type="SMART" id="SM00408">
    <property type="entry name" value="IGc2"/>
    <property type="match status" value="2"/>
</dbReference>
<dbReference type="InterPro" id="IPR003599">
    <property type="entry name" value="Ig_sub"/>
</dbReference>
<evidence type="ECO:0000313" key="2">
    <source>
        <dbReference type="Proteomes" id="UP000694941"/>
    </source>
</evidence>
<dbReference type="InterPro" id="IPR007110">
    <property type="entry name" value="Ig-like_dom"/>
</dbReference>
<reference evidence="3" key="1">
    <citation type="submission" date="2025-08" db="UniProtKB">
        <authorList>
            <consortium name="RefSeq"/>
        </authorList>
    </citation>
    <scope>IDENTIFICATION</scope>
    <source>
        <tissue evidence="3">Muscle</tissue>
    </source>
</reference>
<gene>
    <name evidence="3" type="primary">LOC106467942</name>
</gene>
<dbReference type="PANTHER" id="PTHR23279:SF46">
    <property type="entry name" value="DEFECTIVE PROBOSCIS EXTENSION RESPONSE 10, ISOFORM A-RELATED"/>
    <property type="match status" value="1"/>
</dbReference>
<protein>
    <submittedName>
        <fullName evidence="3">Zwei Ig domain protein zig-8-like isoform X1</fullName>
    </submittedName>
</protein>
<evidence type="ECO:0000313" key="3">
    <source>
        <dbReference type="RefSeq" id="XP_022252638.1"/>
    </source>
</evidence>
<dbReference type="CDD" id="cd00096">
    <property type="entry name" value="Ig"/>
    <property type="match status" value="1"/>
</dbReference>
<dbReference type="InterPro" id="IPR013106">
    <property type="entry name" value="Ig_V-set"/>
</dbReference>
<dbReference type="Pfam" id="PF13927">
    <property type="entry name" value="Ig_3"/>
    <property type="match status" value="1"/>
</dbReference>
<proteinExistence type="predicted"/>
<accession>A0ABM1T9T2</accession>
<dbReference type="Proteomes" id="UP000694941">
    <property type="component" value="Unplaced"/>
</dbReference>
<feature type="domain" description="Ig-like" evidence="1">
    <location>
        <begin position="191"/>
        <end position="283"/>
    </location>
</feature>
<feature type="domain" description="Ig-like" evidence="1">
    <location>
        <begin position="88"/>
        <end position="184"/>
    </location>
</feature>